<feature type="compositionally biased region" description="Basic and acidic residues" evidence="1">
    <location>
        <begin position="10"/>
        <end position="19"/>
    </location>
</feature>
<sequence>MVEVRSGRPGGDHQPENRLRSPQRRASMPRSPAMLIHPQSTQCRVAGQSIKNVLVTCHWWPSGNVWNPASGSLRQPSRTTIVEISVEGWHRAGQNCRPNP</sequence>
<dbReference type="EMBL" id="BPLQ01012143">
    <property type="protein sequence ID" value="GIY62923.1"/>
    <property type="molecule type" value="Genomic_DNA"/>
</dbReference>
<dbReference type="AlphaFoldDB" id="A0AAV4UYS7"/>
<protein>
    <submittedName>
        <fullName evidence="2">Uncharacterized protein</fullName>
    </submittedName>
</protein>
<dbReference type="Proteomes" id="UP001054837">
    <property type="component" value="Unassembled WGS sequence"/>
</dbReference>
<gene>
    <name evidence="2" type="ORF">CDAR_565651</name>
</gene>
<keyword evidence="3" id="KW-1185">Reference proteome</keyword>
<proteinExistence type="predicted"/>
<evidence type="ECO:0000256" key="1">
    <source>
        <dbReference type="SAM" id="MobiDB-lite"/>
    </source>
</evidence>
<evidence type="ECO:0000313" key="2">
    <source>
        <dbReference type="EMBL" id="GIY62923.1"/>
    </source>
</evidence>
<organism evidence="2 3">
    <name type="scientific">Caerostris darwini</name>
    <dbReference type="NCBI Taxonomy" id="1538125"/>
    <lineage>
        <taxon>Eukaryota</taxon>
        <taxon>Metazoa</taxon>
        <taxon>Ecdysozoa</taxon>
        <taxon>Arthropoda</taxon>
        <taxon>Chelicerata</taxon>
        <taxon>Arachnida</taxon>
        <taxon>Araneae</taxon>
        <taxon>Araneomorphae</taxon>
        <taxon>Entelegynae</taxon>
        <taxon>Araneoidea</taxon>
        <taxon>Araneidae</taxon>
        <taxon>Caerostris</taxon>
    </lineage>
</organism>
<accession>A0AAV4UYS7</accession>
<feature type="region of interest" description="Disordered" evidence="1">
    <location>
        <begin position="1"/>
        <end position="31"/>
    </location>
</feature>
<name>A0AAV4UYS7_9ARAC</name>
<evidence type="ECO:0000313" key="3">
    <source>
        <dbReference type="Proteomes" id="UP001054837"/>
    </source>
</evidence>
<comment type="caution">
    <text evidence="2">The sequence shown here is derived from an EMBL/GenBank/DDBJ whole genome shotgun (WGS) entry which is preliminary data.</text>
</comment>
<reference evidence="2 3" key="1">
    <citation type="submission" date="2021-06" db="EMBL/GenBank/DDBJ databases">
        <title>Caerostris darwini draft genome.</title>
        <authorList>
            <person name="Kono N."/>
            <person name="Arakawa K."/>
        </authorList>
    </citation>
    <scope>NUCLEOTIDE SEQUENCE [LARGE SCALE GENOMIC DNA]</scope>
</reference>